<reference evidence="1" key="1">
    <citation type="journal article" date="2023" name="Plant J.">
        <title>Genome sequences and population genomics provide insights into the demographic history, inbreeding, and mutation load of two 'living fossil' tree species of Dipteronia.</title>
        <authorList>
            <person name="Feng Y."/>
            <person name="Comes H.P."/>
            <person name="Chen J."/>
            <person name="Zhu S."/>
            <person name="Lu R."/>
            <person name="Zhang X."/>
            <person name="Li P."/>
            <person name="Qiu J."/>
            <person name="Olsen K.M."/>
            <person name="Qiu Y."/>
        </authorList>
    </citation>
    <scope>NUCLEOTIDE SEQUENCE</scope>
    <source>
        <strain evidence="1">NBL</strain>
    </source>
</reference>
<accession>A0AAE0ANB4</accession>
<dbReference type="Proteomes" id="UP001281410">
    <property type="component" value="Unassembled WGS sequence"/>
</dbReference>
<organism evidence="1 2">
    <name type="scientific">Dipteronia sinensis</name>
    <dbReference type="NCBI Taxonomy" id="43782"/>
    <lineage>
        <taxon>Eukaryota</taxon>
        <taxon>Viridiplantae</taxon>
        <taxon>Streptophyta</taxon>
        <taxon>Embryophyta</taxon>
        <taxon>Tracheophyta</taxon>
        <taxon>Spermatophyta</taxon>
        <taxon>Magnoliopsida</taxon>
        <taxon>eudicotyledons</taxon>
        <taxon>Gunneridae</taxon>
        <taxon>Pentapetalae</taxon>
        <taxon>rosids</taxon>
        <taxon>malvids</taxon>
        <taxon>Sapindales</taxon>
        <taxon>Sapindaceae</taxon>
        <taxon>Hippocastanoideae</taxon>
        <taxon>Acereae</taxon>
        <taxon>Dipteronia</taxon>
    </lineage>
</organism>
<protein>
    <submittedName>
        <fullName evidence="1">Uncharacterized protein</fullName>
    </submittedName>
</protein>
<evidence type="ECO:0000313" key="1">
    <source>
        <dbReference type="EMBL" id="KAK3221218.1"/>
    </source>
</evidence>
<name>A0AAE0ANB4_9ROSI</name>
<evidence type="ECO:0000313" key="2">
    <source>
        <dbReference type="Proteomes" id="UP001281410"/>
    </source>
</evidence>
<gene>
    <name evidence="1" type="ORF">Dsin_008243</name>
</gene>
<proteinExistence type="predicted"/>
<comment type="caution">
    <text evidence="1">The sequence shown here is derived from an EMBL/GenBank/DDBJ whole genome shotgun (WGS) entry which is preliminary data.</text>
</comment>
<dbReference type="AlphaFoldDB" id="A0AAE0ANB4"/>
<dbReference type="EMBL" id="JANJYJ010000003">
    <property type="protein sequence ID" value="KAK3221218.1"/>
    <property type="molecule type" value="Genomic_DNA"/>
</dbReference>
<sequence length="164" mass="19219">MLGYKTTRTTVALNSLFKTIQLDLNKYPACLLRVQMALTSGFNTSDNEIAAKQIFQETHGKPFRLEAYWAIVKDTAKWYHYVEGLERRPGCKVSKARKYKAMTNNVNLLSEDILGYETRSNELYERDIALRVAAKERKRNFVREMEERKLEFEAKDLVDRENNK</sequence>
<keyword evidence="2" id="KW-1185">Reference proteome</keyword>